<dbReference type="EMBL" id="CP071503">
    <property type="protein sequence ID" value="QSX32363.1"/>
    <property type="molecule type" value="Genomic_DNA"/>
</dbReference>
<reference evidence="1 2" key="1">
    <citation type="submission" date="2021-03" db="EMBL/GenBank/DDBJ databases">
        <title>Novel species identification of genus Shewanella.</title>
        <authorList>
            <person name="Liu G."/>
            <person name="Zhang Q."/>
        </authorList>
    </citation>
    <scope>NUCLEOTIDE SEQUENCE [LARGE SCALE GENOMIC DNA]</scope>
    <source>
        <strain evidence="1 2">FJAT-51800</strain>
    </source>
</reference>
<organism evidence="1 2">
    <name type="scientific">Shewanella avicenniae</name>
    <dbReference type="NCBI Taxonomy" id="2814294"/>
    <lineage>
        <taxon>Bacteria</taxon>
        <taxon>Pseudomonadati</taxon>
        <taxon>Pseudomonadota</taxon>
        <taxon>Gammaproteobacteria</taxon>
        <taxon>Alteromonadales</taxon>
        <taxon>Shewanellaceae</taxon>
        <taxon>Shewanella</taxon>
    </lineage>
</organism>
<name>A0ABX7QNR7_9GAMM</name>
<keyword evidence="2" id="KW-1185">Reference proteome</keyword>
<dbReference type="Proteomes" id="UP000662770">
    <property type="component" value="Chromosome"/>
</dbReference>
<gene>
    <name evidence="1" type="ORF">JYB87_11350</name>
</gene>
<proteinExistence type="predicted"/>
<evidence type="ECO:0000313" key="1">
    <source>
        <dbReference type="EMBL" id="QSX32363.1"/>
    </source>
</evidence>
<dbReference type="RefSeq" id="WP_207353608.1">
    <property type="nucleotide sequence ID" value="NZ_CP071503.1"/>
</dbReference>
<accession>A0ABX7QNR7</accession>
<evidence type="ECO:0000313" key="2">
    <source>
        <dbReference type="Proteomes" id="UP000662770"/>
    </source>
</evidence>
<sequence>MLIGCALEAGACRDLWLRHNKLPLKDFIAARLQTAFAKVVELLVPHQSQGVMLVPYPLEPRGRPDVAKRYGASGLPFSQIALIRHP</sequence>
<protein>
    <submittedName>
        <fullName evidence="1">Uncharacterized protein</fullName>
    </submittedName>
</protein>